<dbReference type="EMBL" id="LR796964">
    <property type="protein sequence ID" value="CAB4177830.1"/>
    <property type="molecule type" value="Genomic_DNA"/>
</dbReference>
<sequence length="508" mass="53958">MAMVTGVRSGAFLDLATKEKGLSKLIDDMRCDPQVGLVEQVFRSNCTAAKVSIVPRDKDNAKLTFLAGVLQDLFDRSLAFGLEAVAYGHQSHEIAWRSGNGTQYPSQVVPLPHDVATPVCKDGKPVRVELAGEDDEKLTLDRHYFWVATVDASAIRPLGRSQLAGGAVESVWRERREVVKQRSKFARKFIVGTAIIHAPETIATEDGQIVDFHERVAQACRDADAGDTLILSNERVIGANGTDGDYKVNAVREGGDCRDASPLISLIDSLDSELLLAAGIPPKTVLEGDAVGSFAMVTQQMMLLMTRVEGILRSICDTFDRDVIQSVSLVNTGFANSFSLDFSPLTQRPDDFANEIVKTCITSPQLSPLILSGAVDLPAMLRAAGIPISEDAAERFAKLAPVAGPVDTVAAGPEPVEPTAVAAPVDPATTAVADTALNCAQIQSLSSIVQLVASNAMPPATGKALIEAGFPMLTPEQVQAIIAPLNGFAPSTASAAMSLGTKRGWSLW</sequence>
<accession>A0A6J5Q0K4</accession>
<gene>
    <name evidence="1" type="ORF">UFOVP1004_22</name>
</gene>
<reference evidence="1" key="1">
    <citation type="submission" date="2020-05" db="EMBL/GenBank/DDBJ databases">
        <authorList>
            <person name="Chiriac C."/>
            <person name="Salcher M."/>
            <person name="Ghai R."/>
            <person name="Kavagutti S V."/>
        </authorList>
    </citation>
    <scope>NUCLEOTIDE SEQUENCE</scope>
</reference>
<dbReference type="Pfam" id="PF06074">
    <property type="entry name" value="Portal_Mu"/>
    <property type="match status" value="1"/>
</dbReference>
<evidence type="ECO:0008006" key="2">
    <source>
        <dbReference type="Google" id="ProtNLM"/>
    </source>
</evidence>
<name>A0A6J5Q0K4_9CAUD</name>
<protein>
    <recommendedName>
        <fullName evidence="2">Portal protein</fullName>
    </recommendedName>
</protein>
<proteinExistence type="predicted"/>
<evidence type="ECO:0000313" key="1">
    <source>
        <dbReference type="EMBL" id="CAB4177830.1"/>
    </source>
</evidence>
<dbReference type="InterPro" id="IPR009279">
    <property type="entry name" value="Portal_Mu"/>
</dbReference>
<organism evidence="1">
    <name type="scientific">uncultured Caudovirales phage</name>
    <dbReference type="NCBI Taxonomy" id="2100421"/>
    <lineage>
        <taxon>Viruses</taxon>
        <taxon>Duplodnaviria</taxon>
        <taxon>Heunggongvirae</taxon>
        <taxon>Uroviricota</taxon>
        <taxon>Caudoviricetes</taxon>
        <taxon>Peduoviridae</taxon>
        <taxon>Maltschvirus</taxon>
        <taxon>Maltschvirus maltsch</taxon>
    </lineage>
</organism>